<dbReference type="InterPro" id="IPR016167">
    <property type="entry name" value="FAD-bd_PCMH_sub1"/>
</dbReference>
<dbReference type="InterPro" id="IPR036683">
    <property type="entry name" value="CO_DH_flav_C_dom_sf"/>
</dbReference>
<dbReference type="SUPFAM" id="SSF56176">
    <property type="entry name" value="FAD-binding/transporter-associated domain-like"/>
    <property type="match status" value="1"/>
</dbReference>
<protein>
    <submittedName>
        <fullName evidence="8">Xanthine dehydrogenase small subunit</fullName>
        <ecNumber evidence="8">1.17.1.4</ecNumber>
    </submittedName>
</protein>
<dbReference type="Pfam" id="PF00111">
    <property type="entry name" value="Fer2"/>
    <property type="match status" value="1"/>
</dbReference>
<dbReference type="EMBL" id="CP127363">
    <property type="protein sequence ID" value="WIY47940.1"/>
    <property type="molecule type" value="Genomic_DNA"/>
</dbReference>
<dbReference type="Gene3D" id="3.10.20.30">
    <property type="match status" value="1"/>
</dbReference>
<dbReference type="InterPro" id="IPR036884">
    <property type="entry name" value="2Fe-2S-bd_dom_sf"/>
</dbReference>
<keyword evidence="2" id="KW-0479">Metal-binding</keyword>
<keyword evidence="3" id="KW-0274">FAD</keyword>
<gene>
    <name evidence="8" type="primary">xdhA</name>
    <name evidence="8" type="ORF">QRO08_19230</name>
</gene>
<dbReference type="SUPFAM" id="SSF47741">
    <property type="entry name" value="CO dehydrogenase ISP C-domain like"/>
    <property type="match status" value="1"/>
</dbReference>
<dbReference type="InterPro" id="IPR001041">
    <property type="entry name" value="2Fe-2S_ferredoxin-type"/>
</dbReference>
<evidence type="ECO:0000313" key="8">
    <source>
        <dbReference type="EMBL" id="WIY47940.1"/>
    </source>
</evidence>
<dbReference type="InterPro" id="IPR005107">
    <property type="entry name" value="CO_DH_flav_C"/>
</dbReference>
<evidence type="ECO:0000259" key="7">
    <source>
        <dbReference type="PROSITE" id="PS51387"/>
    </source>
</evidence>
<keyword evidence="8" id="KW-0224">Dipeptidase</keyword>
<dbReference type="Pfam" id="PF00941">
    <property type="entry name" value="FAD_binding_5"/>
    <property type="match status" value="1"/>
</dbReference>
<evidence type="ECO:0000259" key="6">
    <source>
        <dbReference type="PROSITE" id="PS51085"/>
    </source>
</evidence>
<dbReference type="RefSeq" id="WP_011794277.1">
    <property type="nucleotide sequence ID" value="NZ_CP023687.1"/>
</dbReference>
<dbReference type="CDD" id="cd00207">
    <property type="entry name" value="fer2"/>
    <property type="match status" value="1"/>
</dbReference>
<feature type="domain" description="2Fe-2S ferredoxin-type" evidence="6">
    <location>
        <begin position="6"/>
        <end position="91"/>
    </location>
</feature>
<keyword evidence="9" id="KW-1185">Reference proteome</keyword>
<dbReference type="InterPro" id="IPR002888">
    <property type="entry name" value="2Fe-2S-bd"/>
</dbReference>
<evidence type="ECO:0000256" key="3">
    <source>
        <dbReference type="ARBA" id="ARBA00022827"/>
    </source>
</evidence>
<dbReference type="InterPro" id="IPR012675">
    <property type="entry name" value="Beta-grasp_dom_sf"/>
</dbReference>
<dbReference type="Proteomes" id="UP001242732">
    <property type="component" value="Chromosome"/>
</dbReference>
<keyword evidence="5" id="KW-0408">Iron</keyword>
<name>A0ABY9ALX4_PARCI</name>
<organism evidence="8 9">
    <name type="scientific">Paracidovorax citrulli</name>
    <name type="common">Acidovorax citrulli</name>
    <dbReference type="NCBI Taxonomy" id="80869"/>
    <lineage>
        <taxon>Bacteria</taxon>
        <taxon>Pseudomonadati</taxon>
        <taxon>Pseudomonadota</taxon>
        <taxon>Betaproteobacteria</taxon>
        <taxon>Burkholderiales</taxon>
        <taxon>Comamonadaceae</taxon>
        <taxon>Paracidovorax</taxon>
    </lineage>
</organism>
<dbReference type="PROSITE" id="PS00197">
    <property type="entry name" value="2FE2S_FER_1"/>
    <property type="match status" value="1"/>
</dbReference>
<keyword evidence="8" id="KW-0645">Protease</keyword>
<dbReference type="PANTHER" id="PTHR45444">
    <property type="entry name" value="XANTHINE DEHYDROGENASE"/>
    <property type="match status" value="1"/>
</dbReference>
<dbReference type="InterPro" id="IPR012175">
    <property type="entry name" value="Xanth_DH_ssu_bac"/>
</dbReference>
<feature type="domain" description="FAD-binding PCMH-type" evidence="7">
    <location>
        <begin position="201"/>
        <end position="374"/>
    </location>
</feature>
<evidence type="ECO:0000256" key="4">
    <source>
        <dbReference type="ARBA" id="ARBA00023002"/>
    </source>
</evidence>
<dbReference type="InterPro" id="IPR016169">
    <property type="entry name" value="FAD-bd_PCMH_sub2"/>
</dbReference>
<sequence>MTVASRPIRFLRRGQPVTLAHVPPDRTLLEVLREDLGDCGTKEGCGEGDCGACTVVLGSEEGGRLRLRAVNSCIRLAHAIDGMALWTVEDLAQDPLIRRGAPAPLHPAQEAMVQCHGSQCGFCTPGFVMSLFGMYQNHVCQGRAVTREMAVAELSGNLCRCTGYRPILDAAGRMAELPAQPVDEGAVLERLRELRAPVAAPQDAAPNYLAPETLAGLLAARAAHPDAQIVAGTTDVGLWITKQHRRFERVLDVTRAEELRRIGTVDGHLSIGAAATLDDAFAALAAHWPALRRFAERFAGLPVRNAGTLGGNVANGSPIGDSMPVLIALGARIVLASVRGERSLPLEDFYTGYRRNLLAPDEIVARIDVPLPAPGDRLAAYKVSKRFDDDISAVCLAVLLSVRDGAVQSARIGAGGVAAVPARARGAEAALAGQPWSEAAALRAGEALQAEFTPISDMRASGAYRRAVLASLMRRCWLESPERPAGTGALPVSLEQLVPVAQAEEQA</sequence>
<evidence type="ECO:0000256" key="5">
    <source>
        <dbReference type="ARBA" id="ARBA00023004"/>
    </source>
</evidence>
<dbReference type="InterPro" id="IPR036010">
    <property type="entry name" value="2Fe-2S_ferredoxin-like_sf"/>
</dbReference>
<dbReference type="InterPro" id="IPR016166">
    <property type="entry name" value="FAD-bd_PCMH"/>
</dbReference>
<dbReference type="Gene3D" id="1.10.150.120">
    <property type="entry name" value="[2Fe-2S]-binding domain"/>
    <property type="match status" value="1"/>
</dbReference>
<evidence type="ECO:0000256" key="2">
    <source>
        <dbReference type="ARBA" id="ARBA00022723"/>
    </source>
</evidence>
<dbReference type="SUPFAM" id="SSF55447">
    <property type="entry name" value="CO dehydrogenase flavoprotein C-terminal domain-like"/>
    <property type="match status" value="1"/>
</dbReference>
<reference evidence="8 9" key="1">
    <citation type="submission" date="2023-06" db="EMBL/GenBank/DDBJ databases">
        <authorList>
            <person name="Ham H."/>
            <person name="Park D.S."/>
        </authorList>
    </citation>
    <scope>NUCLEOTIDE SEQUENCE [LARGE SCALE GENOMIC DNA]</scope>
    <source>
        <strain evidence="8 9">KACC 17005</strain>
    </source>
</reference>
<dbReference type="EC" id="1.17.1.4" evidence="8"/>
<evidence type="ECO:0000313" key="9">
    <source>
        <dbReference type="Proteomes" id="UP001242732"/>
    </source>
</evidence>
<dbReference type="Gene3D" id="3.30.465.10">
    <property type="match status" value="1"/>
</dbReference>
<dbReference type="PROSITE" id="PS51387">
    <property type="entry name" value="FAD_PCMH"/>
    <property type="match status" value="1"/>
</dbReference>
<dbReference type="InterPro" id="IPR016208">
    <property type="entry name" value="Ald_Oxase/xanthine_DH-like"/>
</dbReference>
<keyword evidence="4 8" id="KW-0560">Oxidoreductase</keyword>
<keyword evidence="8" id="KW-0378">Hydrolase</keyword>
<dbReference type="PIRSF" id="PIRSF036557">
    <property type="entry name" value="XdhA_RC"/>
    <property type="match status" value="1"/>
</dbReference>
<dbReference type="InterPro" id="IPR002346">
    <property type="entry name" value="Mopterin_DH_FAD-bd"/>
</dbReference>
<dbReference type="PROSITE" id="PS51085">
    <property type="entry name" value="2FE2S_FER_2"/>
    <property type="match status" value="1"/>
</dbReference>
<dbReference type="PANTHER" id="PTHR45444:SF3">
    <property type="entry name" value="XANTHINE DEHYDROGENASE"/>
    <property type="match status" value="1"/>
</dbReference>
<dbReference type="SUPFAM" id="SSF54292">
    <property type="entry name" value="2Fe-2S ferredoxin-like"/>
    <property type="match status" value="1"/>
</dbReference>
<dbReference type="Gene3D" id="3.30.390.50">
    <property type="entry name" value="CO dehydrogenase flavoprotein, C-terminal domain"/>
    <property type="match status" value="1"/>
</dbReference>
<dbReference type="SMART" id="SM01092">
    <property type="entry name" value="CO_deh_flav_C"/>
    <property type="match status" value="1"/>
</dbReference>
<dbReference type="Pfam" id="PF01799">
    <property type="entry name" value="Fer2_2"/>
    <property type="match status" value="1"/>
</dbReference>
<proteinExistence type="predicted"/>
<dbReference type="InterPro" id="IPR006058">
    <property type="entry name" value="2Fe2S_fd_BS"/>
</dbReference>
<keyword evidence="1" id="KW-0285">Flavoprotein</keyword>
<dbReference type="NCBIfam" id="TIGR02963">
    <property type="entry name" value="xanthine_xdhA"/>
    <property type="match status" value="1"/>
</dbReference>
<dbReference type="Pfam" id="PF03450">
    <property type="entry name" value="CO_deh_flav_C"/>
    <property type="match status" value="1"/>
</dbReference>
<accession>A0ABY9ALX4</accession>
<dbReference type="GO" id="GO:0004854">
    <property type="term" value="F:xanthine dehydrogenase activity"/>
    <property type="evidence" value="ECO:0007669"/>
    <property type="project" value="UniProtKB-EC"/>
</dbReference>
<evidence type="ECO:0000256" key="1">
    <source>
        <dbReference type="ARBA" id="ARBA00022630"/>
    </source>
</evidence>
<dbReference type="InterPro" id="IPR014307">
    <property type="entry name" value="Xanthine_DH_ssu"/>
</dbReference>
<dbReference type="GO" id="GO:0016805">
    <property type="term" value="F:dipeptidase activity"/>
    <property type="evidence" value="ECO:0007669"/>
    <property type="project" value="UniProtKB-KW"/>
</dbReference>
<dbReference type="InterPro" id="IPR036318">
    <property type="entry name" value="FAD-bd_PCMH-like_sf"/>
</dbReference>
<dbReference type="Gene3D" id="3.30.43.10">
    <property type="entry name" value="Uridine Diphospho-n-acetylenolpyruvylglucosamine Reductase, domain 2"/>
    <property type="match status" value="1"/>
</dbReference>